<dbReference type="Proteomes" id="UP000184267">
    <property type="component" value="Unassembled WGS sequence"/>
</dbReference>
<keyword evidence="3" id="KW-1185">Reference proteome</keyword>
<sequence>MDTDFQTKQARRVHAAVDDITKLQCTDGHGAKLTTTGGAFVLDAVEDILAVLRDNASVVSGHQTAPDTVSQPPKPSDFLMCIAEQMAMCKPSFGLLLMENLRRVVHVHGSHRAEIEYLKKTYATVEGKLTAAEGRKIAADGRANAAQGRLASITQEKEQLSTALKSTQRKVAELESIVLELREEVKRGRVDEAAQARVVALEESLSALQEENVRLRMDAKSAEVAAQVLARKLEAELSKVQERDVEIVQLREEYKKVIAMHQEQLVASAETATQLALQHEGKQRYEIERNTLAAELLVVEQSYSAFKTQERARMTVEV</sequence>
<gene>
    <name evidence="2" type="ORF">TRAPUB_10003</name>
</gene>
<protein>
    <submittedName>
        <fullName evidence="2">Uncharacterized protein</fullName>
    </submittedName>
</protein>
<evidence type="ECO:0000256" key="1">
    <source>
        <dbReference type="SAM" id="Coils"/>
    </source>
</evidence>
<proteinExistence type="predicted"/>
<dbReference type="OrthoDB" id="10663130at2759"/>
<evidence type="ECO:0000313" key="2">
    <source>
        <dbReference type="EMBL" id="OJT13473.1"/>
    </source>
</evidence>
<name>A0A1M2W104_TRAPU</name>
<reference evidence="2 3" key="1">
    <citation type="submission" date="2016-10" db="EMBL/GenBank/DDBJ databases">
        <title>Genome sequence of the basidiomycete white-rot fungus Trametes pubescens.</title>
        <authorList>
            <person name="Makela M.R."/>
            <person name="Granchi Z."/>
            <person name="Peng M."/>
            <person name="De Vries R.P."/>
            <person name="Grigoriev I."/>
            <person name="Riley R."/>
            <person name="Hilden K."/>
        </authorList>
    </citation>
    <scope>NUCLEOTIDE SEQUENCE [LARGE SCALE GENOMIC DNA]</scope>
    <source>
        <strain evidence="2 3">FBCC735</strain>
    </source>
</reference>
<dbReference type="AlphaFoldDB" id="A0A1M2W104"/>
<organism evidence="2 3">
    <name type="scientific">Trametes pubescens</name>
    <name type="common">White-rot fungus</name>
    <dbReference type="NCBI Taxonomy" id="154538"/>
    <lineage>
        <taxon>Eukaryota</taxon>
        <taxon>Fungi</taxon>
        <taxon>Dikarya</taxon>
        <taxon>Basidiomycota</taxon>
        <taxon>Agaricomycotina</taxon>
        <taxon>Agaricomycetes</taxon>
        <taxon>Polyporales</taxon>
        <taxon>Polyporaceae</taxon>
        <taxon>Trametes</taxon>
    </lineage>
</organism>
<evidence type="ECO:0000313" key="3">
    <source>
        <dbReference type="Proteomes" id="UP000184267"/>
    </source>
</evidence>
<accession>A0A1M2W104</accession>
<feature type="coiled-coil region" evidence="1">
    <location>
        <begin position="143"/>
        <end position="225"/>
    </location>
</feature>
<comment type="caution">
    <text evidence="2">The sequence shown here is derived from an EMBL/GenBank/DDBJ whole genome shotgun (WGS) entry which is preliminary data.</text>
</comment>
<dbReference type="EMBL" id="MNAD01000406">
    <property type="protein sequence ID" value="OJT13473.1"/>
    <property type="molecule type" value="Genomic_DNA"/>
</dbReference>
<keyword evidence="1" id="KW-0175">Coiled coil</keyword>